<organism evidence="1 2">
    <name type="scientific">Dothistroma septosporum (strain NZE10 / CBS 128990)</name>
    <name type="common">Red band needle blight fungus</name>
    <name type="synonym">Mycosphaerella pini</name>
    <dbReference type="NCBI Taxonomy" id="675120"/>
    <lineage>
        <taxon>Eukaryota</taxon>
        <taxon>Fungi</taxon>
        <taxon>Dikarya</taxon>
        <taxon>Ascomycota</taxon>
        <taxon>Pezizomycotina</taxon>
        <taxon>Dothideomycetes</taxon>
        <taxon>Dothideomycetidae</taxon>
        <taxon>Mycosphaerellales</taxon>
        <taxon>Mycosphaerellaceae</taxon>
        <taxon>Dothistroma</taxon>
    </lineage>
</organism>
<dbReference type="OMA" id="EVKWLEY"/>
<gene>
    <name evidence="1" type="ORF">DOTSEDRAFT_56435</name>
</gene>
<proteinExistence type="predicted"/>
<accession>N1PDL0</accession>
<reference evidence="1 2" key="2">
    <citation type="journal article" date="2012" name="PLoS Pathog.">
        <title>Diverse lifestyles and strategies of plant pathogenesis encoded in the genomes of eighteen Dothideomycetes fungi.</title>
        <authorList>
            <person name="Ohm R.A."/>
            <person name="Feau N."/>
            <person name="Henrissat B."/>
            <person name="Schoch C.L."/>
            <person name="Horwitz B.A."/>
            <person name="Barry K.W."/>
            <person name="Condon B.J."/>
            <person name="Copeland A.C."/>
            <person name="Dhillon B."/>
            <person name="Glaser F."/>
            <person name="Hesse C.N."/>
            <person name="Kosti I."/>
            <person name="LaButti K."/>
            <person name="Lindquist E.A."/>
            <person name="Lucas S."/>
            <person name="Salamov A.A."/>
            <person name="Bradshaw R.E."/>
            <person name="Ciuffetti L."/>
            <person name="Hamelin R.C."/>
            <person name="Kema G.H.J."/>
            <person name="Lawrence C."/>
            <person name="Scott J.A."/>
            <person name="Spatafora J.W."/>
            <person name="Turgeon B.G."/>
            <person name="de Wit P.J.G.M."/>
            <person name="Zhong S."/>
            <person name="Goodwin S.B."/>
            <person name="Grigoriev I.V."/>
        </authorList>
    </citation>
    <scope>NUCLEOTIDE SEQUENCE [LARGE SCALE GENOMIC DNA]</scope>
    <source>
        <strain evidence="2">NZE10 / CBS 128990</strain>
    </source>
</reference>
<evidence type="ECO:0000313" key="1">
    <source>
        <dbReference type="EMBL" id="EME40179.1"/>
    </source>
</evidence>
<name>N1PDL0_DOTSN</name>
<dbReference type="EMBL" id="KB446544">
    <property type="protein sequence ID" value="EME40179.1"/>
    <property type="molecule type" value="Genomic_DNA"/>
</dbReference>
<dbReference type="HOGENOM" id="CLU_1372186_0_0_1"/>
<sequence length="199" mass="23042">MSLHSRALLYTSNQTTDSPKSLLDDISHTLVTPTLSVSTREDVRKSCEELATVFHIPPLTRIQLLLWAAKSQSTTLPGATYLQACRVRAEFARFWMEMVKEGLYNRRAEATAEVKWLEYDVKMLREKLNEMTPEVLVKEFVQRKSEGLDVKERVEGVGKWATPNPEFSERMFEHPIFSLQYAIFQDRQLERRECEDVGA</sequence>
<evidence type="ECO:0000313" key="2">
    <source>
        <dbReference type="Proteomes" id="UP000016933"/>
    </source>
</evidence>
<dbReference type="AlphaFoldDB" id="N1PDL0"/>
<dbReference type="Proteomes" id="UP000016933">
    <property type="component" value="Unassembled WGS sequence"/>
</dbReference>
<reference evidence="2" key="1">
    <citation type="journal article" date="2012" name="PLoS Genet.">
        <title>The genomes of the fungal plant pathogens Cladosporium fulvum and Dothistroma septosporum reveal adaptation to different hosts and lifestyles but also signatures of common ancestry.</title>
        <authorList>
            <person name="de Wit P.J.G.M."/>
            <person name="van der Burgt A."/>
            <person name="Oekmen B."/>
            <person name="Stergiopoulos I."/>
            <person name="Abd-Elsalam K.A."/>
            <person name="Aerts A.L."/>
            <person name="Bahkali A.H."/>
            <person name="Beenen H.G."/>
            <person name="Chettri P."/>
            <person name="Cox M.P."/>
            <person name="Datema E."/>
            <person name="de Vries R.P."/>
            <person name="Dhillon B."/>
            <person name="Ganley A.R."/>
            <person name="Griffiths S.A."/>
            <person name="Guo Y."/>
            <person name="Hamelin R.C."/>
            <person name="Henrissat B."/>
            <person name="Kabir M.S."/>
            <person name="Jashni M.K."/>
            <person name="Kema G."/>
            <person name="Klaubauf S."/>
            <person name="Lapidus A."/>
            <person name="Levasseur A."/>
            <person name="Lindquist E."/>
            <person name="Mehrabi R."/>
            <person name="Ohm R.A."/>
            <person name="Owen T.J."/>
            <person name="Salamov A."/>
            <person name="Schwelm A."/>
            <person name="Schijlen E."/>
            <person name="Sun H."/>
            <person name="van den Burg H.A."/>
            <person name="van Ham R.C.H.J."/>
            <person name="Zhang S."/>
            <person name="Goodwin S.B."/>
            <person name="Grigoriev I.V."/>
            <person name="Collemare J."/>
            <person name="Bradshaw R.E."/>
        </authorList>
    </citation>
    <scope>NUCLEOTIDE SEQUENCE [LARGE SCALE GENOMIC DNA]</scope>
    <source>
        <strain evidence="2">NZE10 / CBS 128990</strain>
    </source>
</reference>
<keyword evidence="2" id="KW-1185">Reference proteome</keyword>
<protein>
    <submittedName>
        <fullName evidence="1">Uncharacterized protein</fullName>
    </submittedName>
</protein>
<dbReference type="OrthoDB" id="10528547at2759"/>